<dbReference type="GO" id="GO:0005509">
    <property type="term" value="F:calcium ion binding"/>
    <property type="evidence" value="ECO:0007669"/>
    <property type="project" value="InterPro"/>
</dbReference>
<proteinExistence type="predicted"/>
<dbReference type="PANTHER" id="PTHR37467:SF1">
    <property type="entry name" value="EXPORTED CALCIUM-BINDING GLYCOPROTEIN"/>
    <property type="match status" value="1"/>
</dbReference>
<evidence type="ECO:0000256" key="5">
    <source>
        <dbReference type="ARBA" id="ARBA00022837"/>
    </source>
</evidence>
<comment type="subcellular location">
    <subcellularLocation>
        <location evidence="1">Secreted</location>
    </subcellularLocation>
</comment>
<feature type="compositionally biased region" description="Acidic residues" evidence="6">
    <location>
        <begin position="573"/>
        <end position="593"/>
    </location>
</feature>
<dbReference type="PROSITE" id="PS50825">
    <property type="entry name" value="HYR"/>
    <property type="match status" value="1"/>
</dbReference>
<feature type="compositionally biased region" description="Acidic residues" evidence="6">
    <location>
        <begin position="820"/>
        <end position="830"/>
    </location>
</feature>
<feature type="region of interest" description="Disordered" evidence="6">
    <location>
        <begin position="443"/>
        <end position="480"/>
    </location>
</feature>
<dbReference type="Pfam" id="PF18884">
    <property type="entry name" value="TSP3_bac"/>
    <property type="match status" value="24"/>
</dbReference>
<dbReference type="Proteomes" id="UP000266841">
    <property type="component" value="Unassembled WGS sequence"/>
</dbReference>
<keyword evidence="9" id="KW-1185">Reference proteome</keyword>
<sequence length="1601" mass="168233">MKFVSSKARAAFFAAATVLSNTSSVSGHGIEVRSCLTPSGKLRFFVETWHTGVPNPSSFGTMTMNVETATNGVWGAPSSATELPDVVISGQNPYHPSRSTGNANQWLDDNVWGCLNGALPPLVLKPGSNTYSGSPIYDHYSHYTPADNVDAVDTYSHVESTSIVGVQTGDPYAHTCHHWRGDARMNWAVYERQAQCNINIRFTLLAGNTAVLTDGCTGSGAFGNLYPAVIGPVVFTDSANPVPKVDGNTLPYTLEVEAASLDSGGEIVSYAISAGDDCDASPTVVVYQGPASGSTFPVGDTLVTIRATDNQGNIGDGILTVRVTLPPDSDSDGLSDYEEASLGTDKDLADTDGDGISDYDEVRVHSSDPNDSDSDNDGLNDGDEINVHGTDPNAADTDVRNPINPGLCVPCCSCADYPCFSLVFLIGQGDGLSDSAELNTHNTNATNADTDGDGLNDGDEVNSCTGCDPNQADSDGDGLTDFEEYTIGSNPALNDTDGDSLGDEVEINVLGTNATLADSDGDGVTDGDEDSDGDGLTDGAEVNTHNTDPTNPDTDGDGLSDGVEVNTLSSDPNDSDSNEDGVNDADEDSDGDGLTDGAEVNTHNTDPTNPDTDGDGLSDGVEINVLGTNATLADSDGDGVTDGDEDSDGDGLGDGIEVNVLGGNATNADSDGDGTSDGDEDADGDTLSDLDEVNTHKTNPIAADTDSDGLSDAYEINNSGLNATNADTDGDQLSDGDEVNTYTTDPLDVDTDGDGLNDFDELNVHNTDPLFVDTDGDGLSDFDELNTHNTDPLVADSDGDGLSDGDEVNTHQTDPLVADSDSDGLSDSDEVNTYLTQPLVADTDGDGLNDGDEVSSHQTDPLDVDTDGDGLSDYVEVVDCAGCDPNSIDTDNDGLTDYEEYINHNTDPALVDTDNDGLSDFIEVNTNGVDPNNPDSDGDGVIDGDEDSDGDGLIDIVEINIYNTDPQVADSDGDGLSDGDEVFVLSTDPLKADSDSDGVSDADEDIDGDGLTNAEEVNVHDTNPLVDDSDSDGLSDNYELNTAGFDPWNSDIDGDGLTDGDEVNTHNTDPFDVDTDGDRVNDGDEVELGTDPLAFPPSTSPSEMPSLAPSVVEQSITVPGQMSFSQDICSMDADAQATFLNSTLQTIQQVTNCNPADGCDAAITDVCGSGQRRLQSSGSWQLGYELTETYTCEFADCSSPSDNAVADAAVSAITNSITTSLGSDQFLTVLSQNIAANPGTVDTTIFLCLAGEHTLIPPFIKQLGLTMIFLAVWGSMAQPVPAVLPREGQVFYPDWESKSGTCLSDGNQPQYMKVNPDGYLHDSLEECCDQWYGGWNKNKCLNLQGSGRWFVDHASNRCATDCEVGTGQTCGGLANPVSDDLYDTPLECCQNELFWLLDSFCEASSLISSCYGGTGKYYRGDAAGVNVCVRDCSTDTADSSCGGIVEDNSVPLYESAEDCCTEQYGWIDTELCTLRTTVTSDVRYWADKVNGKCVDDSVTPTEDLSVILYDTISDCCTNEIQWLSENSCTVASNSTATTYAGTGKYYINWTDELCVKDCVTGAGCGGLAPDYMDENYMYDSASACCSLMSWNDIPECISKAN</sequence>
<name>K0RLL3_THAOC</name>
<feature type="compositionally biased region" description="Acidic residues" evidence="6">
    <location>
        <begin position="747"/>
        <end position="761"/>
    </location>
</feature>
<feature type="compositionally biased region" description="Acidic residues" evidence="6">
    <location>
        <begin position="936"/>
        <end position="950"/>
    </location>
</feature>
<dbReference type="OrthoDB" id="6051552at2759"/>
<feature type="compositionally biased region" description="Low complexity" evidence="6">
    <location>
        <begin position="601"/>
        <end position="611"/>
    </location>
</feature>
<evidence type="ECO:0000256" key="6">
    <source>
        <dbReference type="SAM" id="MobiDB-lite"/>
    </source>
</evidence>
<dbReference type="InterPro" id="IPR003410">
    <property type="entry name" value="HYR_dom"/>
</dbReference>
<feature type="compositionally biased region" description="Low complexity" evidence="6">
    <location>
        <begin position="543"/>
        <end position="553"/>
    </location>
</feature>
<keyword evidence="3" id="KW-0732">Signal</keyword>
<feature type="region of interest" description="Disordered" evidence="6">
    <location>
        <begin position="513"/>
        <end position="761"/>
    </location>
</feature>
<evidence type="ECO:0000313" key="9">
    <source>
        <dbReference type="Proteomes" id="UP000266841"/>
    </source>
</evidence>
<dbReference type="Gene3D" id="4.10.1080.10">
    <property type="entry name" value="TSP type-3 repeat"/>
    <property type="match status" value="6"/>
</dbReference>
<organism evidence="8 9">
    <name type="scientific">Thalassiosira oceanica</name>
    <name type="common">Marine diatom</name>
    <dbReference type="NCBI Taxonomy" id="159749"/>
    <lineage>
        <taxon>Eukaryota</taxon>
        <taxon>Sar</taxon>
        <taxon>Stramenopiles</taxon>
        <taxon>Ochrophyta</taxon>
        <taxon>Bacillariophyta</taxon>
        <taxon>Coscinodiscophyceae</taxon>
        <taxon>Thalassiosirophycidae</taxon>
        <taxon>Thalassiosirales</taxon>
        <taxon>Thalassiosiraceae</taxon>
        <taxon>Thalassiosira</taxon>
    </lineage>
</organism>
<feature type="compositionally biased region" description="Acidic residues" evidence="6">
    <location>
        <begin position="519"/>
        <end position="535"/>
    </location>
</feature>
<feature type="compositionally biased region" description="Acidic residues" evidence="6">
    <location>
        <begin position="670"/>
        <end position="692"/>
    </location>
</feature>
<evidence type="ECO:0000256" key="2">
    <source>
        <dbReference type="ARBA" id="ARBA00022525"/>
    </source>
</evidence>
<evidence type="ECO:0000256" key="3">
    <source>
        <dbReference type="ARBA" id="ARBA00022729"/>
    </source>
</evidence>
<feature type="compositionally biased region" description="Acidic residues" evidence="6">
    <location>
        <begin position="370"/>
        <end position="384"/>
    </location>
</feature>
<evidence type="ECO:0000259" key="7">
    <source>
        <dbReference type="PROSITE" id="PS50825"/>
    </source>
</evidence>
<feature type="compositionally biased region" description="Acidic residues" evidence="6">
    <location>
        <begin position="1052"/>
        <end position="1062"/>
    </location>
</feature>
<feature type="compositionally biased region" description="Acidic residues" evidence="6">
    <location>
        <begin position="635"/>
        <end position="651"/>
    </location>
</feature>
<dbReference type="eggNOG" id="ENOG502QYQ6">
    <property type="taxonomic scope" value="Eukaryota"/>
</dbReference>
<feature type="region of interest" description="Disordered" evidence="6">
    <location>
        <begin position="782"/>
        <end position="865"/>
    </location>
</feature>
<protein>
    <recommendedName>
        <fullName evidence="7">HYR domain-containing protein</fullName>
    </recommendedName>
</protein>
<feature type="compositionally biased region" description="Acidic residues" evidence="6">
    <location>
        <begin position="329"/>
        <end position="339"/>
    </location>
</feature>
<reference evidence="8 9" key="1">
    <citation type="journal article" date="2012" name="Genome Biol.">
        <title>Genome and low-iron response of an oceanic diatom adapted to chronic iron limitation.</title>
        <authorList>
            <person name="Lommer M."/>
            <person name="Specht M."/>
            <person name="Roy A.S."/>
            <person name="Kraemer L."/>
            <person name="Andreson R."/>
            <person name="Gutowska M.A."/>
            <person name="Wolf J."/>
            <person name="Bergner S.V."/>
            <person name="Schilhabel M.B."/>
            <person name="Klostermeier U.C."/>
            <person name="Beiko R.G."/>
            <person name="Rosenstiel P."/>
            <person name="Hippler M."/>
            <person name="Laroche J."/>
        </authorList>
    </citation>
    <scope>NUCLEOTIDE SEQUENCE [LARGE SCALE GENOMIC DNA]</scope>
    <source>
        <strain evidence="8 9">CCMP1005</strain>
    </source>
</reference>
<dbReference type="PANTHER" id="PTHR37467">
    <property type="entry name" value="EXPORTED CALCIUM-BINDING GLYCOPROTEIN-RELATED"/>
    <property type="match status" value="1"/>
</dbReference>
<evidence type="ECO:0000313" key="8">
    <source>
        <dbReference type="EMBL" id="EJK49781.1"/>
    </source>
</evidence>
<feature type="domain" description="HYR" evidence="7">
    <location>
        <begin position="236"/>
        <end position="325"/>
    </location>
</feature>
<gene>
    <name evidence="8" type="ORF">THAOC_31308</name>
</gene>
<dbReference type="SUPFAM" id="SSF103647">
    <property type="entry name" value="TSP type-3 repeat"/>
    <property type="match status" value="1"/>
</dbReference>
<feature type="region of interest" description="Disordered" evidence="6">
    <location>
        <begin position="925"/>
        <end position="950"/>
    </location>
</feature>
<dbReference type="InterPro" id="IPR028974">
    <property type="entry name" value="TSP_type-3_rpt"/>
</dbReference>
<dbReference type="InterPro" id="IPR059100">
    <property type="entry name" value="TSP3_bac"/>
</dbReference>
<comment type="caution">
    <text evidence="8">The sequence shown here is derived from an EMBL/GenBank/DDBJ whole genome shotgun (WGS) entry which is preliminary data.</text>
</comment>
<evidence type="ECO:0000256" key="1">
    <source>
        <dbReference type="ARBA" id="ARBA00004613"/>
    </source>
</evidence>
<feature type="region of interest" description="Disordered" evidence="6">
    <location>
        <begin position="1045"/>
        <end position="1078"/>
    </location>
</feature>
<feature type="compositionally biased region" description="Acidic residues" evidence="6">
    <location>
        <begin position="797"/>
        <end position="807"/>
    </location>
</feature>
<feature type="compositionally biased region" description="Polar residues" evidence="6">
    <location>
        <begin position="716"/>
        <end position="727"/>
    </location>
</feature>
<feature type="region of interest" description="Disordered" evidence="6">
    <location>
        <begin position="327"/>
        <end position="398"/>
    </location>
</feature>
<keyword evidence="4" id="KW-0677">Repeat</keyword>
<dbReference type="Pfam" id="PF02494">
    <property type="entry name" value="HYR"/>
    <property type="match status" value="1"/>
</dbReference>
<dbReference type="InterPro" id="IPR053180">
    <property type="entry name" value="Ca-binding_acidic-repeat"/>
</dbReference>
<feature type="compositionally biased region" description="Acidic residues" evidence="6">
    <location>
        <begin position="350"/>
        <end position="359"/>
    </location>
</feature>
<keyword evidence="5" id="KW-0106">Calcium</keyword>
<keyword evidence="2" id="KW-0964">Secreted</keyword>
<dbReference type="EMBL" id="AGNL01044439">
    <property type="protein sequence ID" value="EJK49781.1"/>
    <property type="molecule type" value="Genomic_DNA"/>
</dbReference>
<feature type="compositionally biased region" description="Acidic residues" evidence="6">
    <location>
        <begin position="843"/>
        <end position="853"/>
    </location>
</feature>
<feature type="compositionally biased region" description="Acidic residues" evidence="6">
    <location>
        <begin position="728"/>
        <end position="738"/>
    </location>
</feature>
<evidence type="ECO:0000256" key="4">
    <source>
        <dbReference type="ARBA" id="ARBA00022737"/>
    </source>
</evidence>
<feature type="compositionally biased region" description="Acidic residues" evidence="6">
    <location>
        <begin position="450"/>
        <end position="460"/>
    </location>
</feature>
<feature type="compositionally biased region" description="Polar residues" evidence="6">
    <location>
        <begin position="925"/>
        <end position="935"/>
    </location>
</feature>
<accession>K0RLL3</accession>